<dbReference type="AlphaFoldDB" id="A0A9E7I3V4"/>
<evidence type="ECO:0000313" key="2">
    <source>
        <dbReference type="EMBL" id="URE29482.1"/>
    </source>
</evidence>
<sequence length="38" mass="3791">MACRPLRTPGRNPTSSSPHGARAAPPATPTSATTTTTA</sequence>
<proteinExistence type="predicted"/>
<feature type="region of interest" description="Disordered" evidence="1">
    <location>
        <begin position="1"/>
        <end position="38"/>
    </location>
</feature>
<evidence type="ECO:0000313" key="3">
    <source>
        <dbReference type="EMBL" id="URE40992.1"/>
    </source>
</evidence>
<dbReference type="EMBL" id="CP097510">
    <property type="protein sequence ID" value="URE29482.1"/>
    <property type="molecule type" value="Genomic_DNA"/>
</dbReference>
<protein>
    <submittedName>
        <fullName evidence="3">Zinc finger protein</fullName>
    </submittedName>
</protein>
<reference evidence="3" key="1">
    <citation type="submission" date="2022-05" db="EMBL/GenBank/DDBJ databases">
        <title>The Musa troglodytarum L. genome provides insights into the mechanism of non-climacteric behaviour and enrichment of carotenoids.</title>
        <authorList>
            <person name="Wang J."/>
        </authorList>
    </citation>
    <scope>NUCLEOTIDE SEQUENCE</scope>
    <source>
        <tissue evidence="3">Leaf</tissue>
    </source>
</reference>
<dbReference type="OrthoDB" id="1927254at2759"/>
<organism evidence="3 4">
    <name type="scientific">Musa troglodytarum</name>
    <name type="common">fe'i banana</name>
    <dbReference type="NCBI Taxonomy" id="320322"/>
    <lineage>
        <taxon>Eukaryota</taxon>
        <taxon>Viridiplantae</taxon>
        <taxon>Streptophyta</taxon>
        <taxon>Embryophyta</taxon>
        <taxon>Tracheophyta</taxon>
        <taxon>Spermatophyta</taxon>
        <taxon>Magnoliopsida</taxon>
        <taxon>Liliopsida</taxon>
        <taxon>Zingiberales</taxon>
        <taxon>Musaceae</taxon>
        <taxon>Musa</taxon>
    </lineage>
</organism>
<dbReference type="Proteomes" id="UP001055439">
    <property type="component" value="Chromosome 8"/>
</dbReference>
<gene>
    <name evidence="3" type="ORF">MUK42_36809</name>
    <name evidence="2" type="ORF">MUK42_37618</name>
</gene>
<accession>A0A9E7I3V4</accession>
<feature type="compositionally biased region" description="Low complexity" evidence="1">
    <location>
        <begin position="23"/>
        <end position="38"/>
    </location>
</feature>
<keyword evidence="4" id="KW-1185">Reference proteome</keyword>
<name>A0A9E7I3V4_9LILI</name>
<evidence type="ECO:0000313" key="4">
    <source>
        <dbReference type="Proteomes" id="UP001055439"/>
    </source>
</evidence>
<dbReference type="EMBL" id="CP097510">
    <property type="protein sequence ID" value="URE40992.1"/>
    <property type="molecule type" value="Genomic_DNA"/>
</dbReference>
<evidence type="ECO:0000256" key="1">
    <source>
        <dbReference type="SAM" id="MobiDB-lite"/>
    </source>
</evidence>